<dbReference type="PROSITE" id="PS01031">
    <property type="entry name" value="SHSP"/>
    <property type="match status" value="1"/>
</dbReference>
<keyword evidence="5" id="KW-1185">Reference proteome</keyword>
<dbReference type="Gene3D" id="2.60.40.790">
    <property type="match status" value="1"/>
</dbReference>
<dbReference type="CDD" id="cd06464">
    <property type="entry name" value="ACD_sHsps-like"/>
    <property type="match status" value="1"/>
</dbReference>
<dbReference type="OrthoDB" id="189458at2"/>
<dbReference type="KEGG" id="dti:Desti_4141"/>
<dbReference type="HOGENOM" id="CLU_046737_12_1_7"/>
<evidence type="ECO:0000256" key="2">
    <source>
        <dbReference type="RuleBase" id="RU003616"/>
    </source>
</evidence>
<evidence type="ECO:0000259" key="3">
    <source>
        <dbReference type="PROSITE" id="PS01031"/>
    </source>
</evidence>
<evidence type="ECO:0000313" key="5">
    <source>
        <dbReference type="Proteomes" id="UP000006055"/>
    </source>
</evidence>
<dbReference type="EMBL" id="CP003360">
    <property type="protein sequence ID" value="AFM26778.1"/>
    <property type="molecule type" value="Genomic_DNA"/>
</dbReference>
<dbReference type="SUPFAM" id="SSF49764">
    <property type="entry name" value="HSP20-like chaperones"/>
    <property type="match status" value="1"/>
</dbReference>
<feature type="domain" description="SHSP" evidence="3">
    <location>
        <begin position="42"/>
        <end position="154"/>
    </location>
</feature>
<evidence type="ECO:0000256" key="1">
    <source>
        <dbReference type="PROSITE-ProRule" id="PRU00285"/>
    </source>
</evidence>
<gene>
    <name evidence="4" type="ordered locus">Desti_4141</name>
</gene>
<protein>
    <submittedName>
        <fullName evidence="4">Molecular chaperone (Small heat shock protein)</fullName>
    </submittedName>
</protein>
<dbReference type="eggNOG" id="COG0071">
    <property type="taxonomic scope" value="Bacteria"/>
</dbReference>
<dbReference type="STRING" id="706587.Desti_4141"/>
<name>I4CB37_DESTA</name>
<dbReference type="PANTHER" id="PTHR11527">
    <property type="entry name" value="HEAT-SHOCK PROTEIN 20 FAMILY MEMBER"/>
    <property type="match status" value="1"/>
</dbReference>
<dbReference type="InterPro" id="IPR002068">
    <property type="entry name" value="A-crystallin/Hsp20_dom"/>
</dbReference>
<dbReference type="RefSeq" id="WP_014811901.1">
    <property type="nucleotide sequence ID" value="NC_018025.1"/>
</dbReference>
<organism evidence="4 5">
    <name type="scientific">Desulfomonile tiedjei (strain ATCC 49306 / DSM 6799 / DCB-1)</name>
    <dbReference type="NCBI Taxonomy" id="706587"/>
    <lineage>
        <taxon>Bacteria</taxon>
        <taxon>Pseudomonadati</taxon>
        <taxon>Thermodesulfobacteriota</taxon>
        <taxon>Desulfomonilia</taxon>
        <taxon>Desulfomonilales</taxon>
        <taxon>Desulfomonilaceae</taxon>
        <taxon>Desulfomonile</taxon>
    </lineage>
</organism>
<reference evidence="5" key="1">
    <citation type="submission" date="2012-06" db="EMBL/GenBank/DDBJ databases">
        <title>Complete sequence of chromosome of Desulfomonile tiedjei DSM 6799.</title>
        <authorList>
            <person name="Lucas S."/>
            <person name="Copeland A."/>
            <person name="Lapidus A."/>
            <person name="Glavina del Rio T."/>
            <person name="Dalin E."/>
            <person name="Tice H."/>
            <person name="Bruce D."/>
            <person name="Goodwin L."/>
            <person name="Pitluck S."/>
            <person name="Peters L."/>
            <person name="Ovchinnikova G."/>
            <person name="Zeytun A."/>
            <person name="Lu M."/>
            <person name="Kyrpides N."/>
            <person name="Mavromatis K."/>
            <person name="Ivanova N."/>
            <person name="Brettin T."/>
            <person name="Detter J.C."/>
            <person name="Han C."/>
            <person name="Larimer F."/>
            <person name="Land M."/>
            <person name="Hauser L."/>
            <person name="Markowitz V."/>
            <person name="Cheng J.-F."/>
            <person name="Hugenholtz P."/>
            <person name="Woyke T."/>
            <person name="Wu D."/>
            <person name="Spring S."/>
            <person name="Schroeder M."/>
            <person name="Brambilla E."/>
            <person name="Klenk H.-P."/>
            <person name="Eisen J.A."/>
        </authorList>
    </citation>
    <scope>NUCLEOTIDE SEQUENCE [LARGE SCALE GENOMIC DNA]</scope>
    <source>
        <strain evidence="5">ATCC 49306 / DSM 6799 / DCB-1</strain>
    </source>
</reference>
<evidence type="ECO:0000313" key="4">
    <source>
        <dbReference type="EMBL" id="AFM26778.1"/>
    </source>
</evidence>
<dbReference type="Pfam" id="PF00011">
    <property type="entry name" value="HSP20"/>
    <property type="match status" value="1"/>
</dbReference>
<sequence length="154" mass="17559">MVRWRIGRDPLWQEFDRLQKGMNELFHAMSGGTPRSFFDPLWREARIFPLLNVKEMDDSYVVTAEIPGMKTEDLDIKVIGDTLTLKGERKPIEIGEGASYHRRERATGTFQRSLTLPGRVEPEGVKANYKNGILTVTLQKEAKAQPKQISITAE</sequence>
<proteinExistence type="inferred from homology"/>
<dbReference type="Proteomes" id="UP000006055">
    <property type="component" value="Chromosome"/>
</dbReference>
<keyword evidence="4" id="KW-0346">Stress response</keyword>
<dbReference type="AlphaFoldDB" id="I4CB37"/>
<dbReference type="InterPro" id="IPR031107">
    <property type="entry name" value="Small_HSP"/>
</dbReference>
<accession>I4CB37</accession>
<dbReference type="InterPro" id="IPR008978">
    <property type="entry name" value="HSP20-like_chaperone"/>
</dbReference>
<comment type="similarity">
    <text evidence="1 2">Belongs to the small heat shock protein (HSP20) family.</text>
</comment>